<feature type="transmembrane region" description="Helical" evidence="1">
    <location>
        <begin position="80"/>
        <end position="101"/>
    </location>
</feature>
<name>A0A1J5G705_9BACT</name>
<proteinExistence type="predicted"/>
<evidence type="ECO:0000256" key="1">
    <source>
        <dbReference type="SAM" id="Phobius"/>
    </source>
</evidence>
<protein>
    <recommendedName>
        <fullName evidence="2">DUF2231 domain-containing protein</fullName>
    </recommendedName>
</protein>
<dbReference type="EMBL" id="MNYX01000047">
    <property type="protein sequence ID" value="OIP65426.1"/>
    <property type="molecule type" value="Genomic_DNA"/>
</dbReference>
<feature type="transmembrane region" description="Helical" evidence="1">
    <location>
        <begin position="135"/>
        <end position="158"/>
    </location>
</feature>
<feature type="transmembrane region" description="Helical" evidence="1">
    <location>
        <begin position="6"/>
        <end position="24"/>
    </location>
</feature>
<evidence type="ECO:0000313" key="4">
    <source>
        <dbReference type="Proteomes" id="UP000182059"/>
    </source>
</evidence>
<dbReference type="Pfam" id="PF09990">
    <property type="entry name" value="DUF2231"/>
    <property type="match status" value="1"/>
</dbReference>
<comment type="caution">
    <text evidence="3">The sequence shown here is derived from an EMBL/GenBank/DDBJ whole genome shotgun (WGS) entry which is preliminary data.</text>
</comment>
<evidence type="ECO:0000313" key="3">
    <source>
        <dbReference type="EMBL" id="OIP65426.1"/>
    </source>
</evidence>
<keyword evidence="1" id="KW-0812">Transmembrane</keyword>
<organism evidence="3 4">
    <name type="scientific">Candidatus Nomurabacteria bacterium CG2_30_43_9</name>
    <dbReference type="NCBI Taxonomy" id="1805283"/>
    <lineage>
        <taxon>Bacteria</taxon>
        <taxon>Candidatus Nomuraibacteriota</taxon>
    </lineage>
</organism>
<feature type="transmembrane region" description="Helical" evidence="1">
    <location>
        <begin position="36"/>
        <end position="60"/>
    </location>
</feature>
<keyword evidence="1" id="KW-0472">Membrane</keyword>
<keyword evidence="1" id="KW-1133">Transmembrane helix</keyword>
<dbReference type="Proteomes" id="UP000182059">
    <property type="component" value="Unassembled WGS sequence"/>
</dbReference>
<evidence type="ECO:0000259" key="2">
    <source>
        <dbReference type="Pfam" id="PF09990"/>
    </source>
</evidence>
<gene>
    <name evidence="3" type="ORF">AUK15_01770</name>
</gene>
<feature type="domain" description="DUF2231" evidence="2">
    <location>
        <begin position="2"/>
        <end position="159"/>
    </location>
</feature>
<sequence length="175" mass="19470">MNVHPLLVHFPIALLTLYAVCELIRFKKVTAKHYWFHVKAILIIAGLVTAELALVSGEAIERMFKDDNPIKDMIVPVHSASAEGTIGIFLILAISYLVLWIEYDSSKKFLVKYPSLANPWKRLIKIAKWITDTPVSLVLAIIGIVGITITGALGAAMVHGPEVDPFVSFVYHLFF</sequence>
<dbReference type="InterPro" id="IPR019251">
    <property type="entry name" value="DUF2231_TM"/>
</dbReference>
<accession>A0A1J5G705</accession>
<dbReference type="AlphaFoldDB" id="A0A1J5G705"/>
<reference evidence="3 4" key="1">
    <citation type="journal article" date="2016" name="Environ. Microbiol.">
        <title>Genomic resolution of a cold subsurface aquifer community provides metabolic insights for novel microbes adapted to high CO concentrations.</title>
        <authorList>
            <person name="Probst A.J."/>
            <person name="Castelle C.J."/>
            <person name="Singh A."/>
            <person name="Brown C.T."/>
            <person name="Anantharaman K."/>
            <person name="Sharon I."/>
            <person name="Hug L.A."/>
            <person name="Burstein D."/>
            <person name="Emerson J.B."/>
            <person name="Thomas B.C."/>
            <person name="Banfield J.F."/>
        </authorList>
    </citation>
    <scope>NUCLEOTIDE SEQUENCE [LARGE SCALE GENOMIC DNA]</scope>
    <source>
        <strain evidence="3">CG2_30_43_9</strain>
    </source>
</reference>